<comment type="caution">
    <text evidence="13">The sequence shown here is derived from an EMBL/GenBank/DDBJ whole genome shotgun (WGS) entry which is preliminary data.</text>
</comment>
<dbReference type="InterPro" id="IPR006171">
    <property type="entry name" value="TOPRIM_dom"/>
</dbReference>
<dbReference type="InterPro" id="IPR023406">
    <property type="entry name" value="Topo_IA_AS"/>
</dbReference>
<evidence type="ECO:0000256" key="3">
    <source>
        <dbReference type="ARBA" id="ARBA00012891"/>
    </source>
</evidence>
<dbReference type="Proteomes" id="UP000050482">
    <property type="component" value="Unassembled WGS sequence"/>
</dbReference>
<evidence type="ECO:0000259" key="11">
    <source>
        <dbReference type="PROSITE" id="PS50880"/>
    </source>
</evidence>
<evidence type="ECO:0000259" key="12">
    <source>
        <dbReference type="PROSITE" id="PS52039"/>
    </source>
</evidence>
<dbReference type="InterPro" id="IPR013497">
    <property type="entry name" value="Topo_IA_cen"/>
</dbReference>
<keyword evidence="4" id="KW-0799">Topoisomerase</keyword>
<dbReference type="InterPro" id="IPR013824">
    <property type="entry name" value="Topo_IA_cen_sub1"/>
</dbReference>
<dbReference type="SMART" id="SM00437">
    <property type="entry name" value="TOP1Ac"/>
    <property type="match status" value="1"/>
</dbReference>
<dbReference type="PROSITE" id="PS50880">
    <property type="entry name" value="TOPRIM"/>
    <property type="match status" value="1"/>
</dbReference>
<accession>A0A0P9GPS6</accession>
<dbReference type="InterPro" id="IPR025589">
    <property type="entry name" value="Toprim_C_rpt"/>
</dbReference>
<evidence type="ECO:0000256" key="4">
    <source>
        <dbReference type="ARBA" id="ARBA00023029"/>
    </source>
</evidence>
<dbReference type="Pfam" id="PF13342">
    <property type="entry name" value="Toprim_Crpt"/>
    <property type="match status" value="1"/>
</dbReference>
<dbReference type="InterPro" id="IPR003601">
    <property type="entry name" value="Topo_IA_2"/>
</dbReference>
<evidence type="ECO:0000256" key="8">
    <source>
        <dbReference type="ARBA" id="ARBA00031985"/>
    </source>
</evidence>
<comment type="catalytic activity">
    <reaction evidence="1">
        <text>ATP-independent breakage of single-stranded DNA, followed by passage and rejoining.</text>
        <dbReference type="EC" id="5.6.2.1"/>
    </reaction>
</comment>
<dbReference type="PATRIC" id="fig|471514.4.peg.3542"/>
<dbReference type="PROSITE" id="PS52039">
    <property type="entry name" value="TOPO_IA_2"/>
    <property type="match status" value="1"/>
</dbReference>
<evidence type="ECO:0000256" key="10">
    <source>
        <dbReference type="ARBA" id="ARBA00032877"/>
    </source>
</evidence>
<feature type="domain" description="Topo IA-type catalytic" evidence="12">
    <location>
        <begin position="160"/>
        <end position="616"/>
    </location>
</feature>
<evidence type="ECO:0000313" key="13">
    <source>
        <dbReference type="EMBL" id="KPV42700.1"/>
    </source>
</evidence>
<dbReference type="Gene3D" id="1.10.290.10">
    <property type="entry name" value="Topoisomerase I, domain 4"/>
    <property type="match status" value="1"/>
</dbReference>
<dbReference type="GO" id="GO:0006281">
    <property type="term" value="P:DNA repair"/>
    <property type="evidence" value="ECO:0007669"/>
    <property type="project" value="TreeGrafter"/>
</dbReference>
<dbReference type="SMART" id="SM00493">
    <property type="entry name" value="TOPRIM"/>
    <property type="match status" value="1"/>
</dbReference>
<dbReference type="GO" id="GO:0003677">
    <property type="term" value="F:DNA binding"/>
    <property type="evidence" value="ECO:0007669"/>
    <property type="project" value="UniProtKB-KW"/>
</dbReference>
<keyword evidence="14" id="KW-1185">Reference proteome</keyword>
<organism evidence="13 14">
    <name type="scientific">Alicyclobacillus ferrooxydans</name>
    <dbReference type="NCBI Taxonomy" id="471514"/>
    <lineage>
        <taxon>Bacteria</taxon>
        <taxon>Bacillati</taxon>
        <taxon>Bacillota</taxon>
        <taxon>Bacilli</taxon>
        <taxon>Bacillales</taxon>
        <taxon>Alicyclobacillaceae</taxon>
        <taxon>Alicyclobacillus</taxon>
    </lineage>
</organism>
<evidence type="ECO:0000256" key="6">
    <source>
        <dbReference type="ARBA" id="ARBA00023235"/>
    </source>
</evidence>
<keyword evidence="5" id="KW-0238">DNA-binding</keyword>
<dbReference type="InterPro" id="IPR003602">
    <property type="entry name" value="Topo_IA_DNA-bd_dom"/>
</dbReference>
<dbReference type="InterPro" id="IPR013825">
    <property type="entry name" value="Topo_IA_cen_sub2"/>
</dbReference>
<proteinExistence type="inferred from homology"/>
<evidence type="ECO:0000313" key="14">
    <source>
        <dbReference type="Proteomes" id="UP000050482"/>
    </source>
</evidence>
<dbReference type="InterPro" id="IPR000380">
    <property type="entry name" value="Topo_IA"/>
</dbReference>
<dbReference type="GO" id="GO:0006310">
    <property type="term" value="P:DNA recombination"/>
    <property type="evidence" value="ECO:0007669"/>
    <property type="project" value="TreeGrafter"/>
</dbReference>
<dbReference type="GO" id="GO:0006265">
    <property type="term" value="P:DNA topological change"/>
    <property type="evidence" value="ECO:0007669"/>
    <property type="project" value="InterPro"/>
</dbReference>
<dbReference type="SUPFAM" id="SSF56712">
    <property type="entry name" value="Prokaryotic type I DNA topoisomerase"/>
    <property type="match status" value="1"/>
</dbReference>
<dbReference type="PANTHER" id="PTHR11390">
    <property type="entry name" value="PROKARYOTIC DNA TOPOISOMERASE"/>
    <property type="match status" value="1"/>
</dbReference>
<dbReference type="GO" id="GO:0043597">
    <property type="term" value="C:cytoplasmic replication fork"/>
    <property type="evidence" value="ECO:0007669"/>
    <property type="project" value="TreeGrafter"/>
</dbReference>
<dbReference type="RefSeq" id="WP_054970249.1">
    <property type="nucleotide sequence ID" value="NZ_LJCO01000071.1"/>
</dbReference>
<gene>
    <name evidence="13" type="ORF">AN477_16355</name>
</gene>
<dbReference type="EC" id="5.6.2.1" evidence="3"/>
<evidence type="ECO:0000256" key="7">
    <source>
        <dbReference type="ARBA" id="ARBA00030003"/>
    </source>
</evidence>
<dbReference type="AlphaFoldDB" id="A0A0P9GPS6"/>
<dbReference type="PANTHER" id="PTHR11390:SF21">
    <property type="entry name" value="DNA TOPOISOMERASE 3-ALPHA"/>
    <property type="match status" value="1"/>
</dbReference>
<sequence>MELIIAEKPDVAKSIAKALKAPWSNDIAAYQNDRYRIINLRGHVLSLKGLRESDERFQAAWNHDTLSMLPVYPDLTQRSIFNVPASTKSLLQNALKHLQDKRIQTVINACDAEREGELIFWEVYHYAGCTKPVLRFWESEYPDEEVVSRGLANLRGEDFYAPRKRAAYARQEADWFVGMNLTVGYISAVSQKVTLGTVQTPTLALVVERDRLNDEWQTVPYAELQASFKGFTARYKPEAPHLEGKPHSLSPARADELLNALSSATSATVQNLTRTPTKVSPPQLFSLTELQRVASRKYGFSPSDTLELAQKLYEAKVLSYPRTDSKVIGDTMVDKVTAIAAVLGPHYAIPYGELHITKRNTNNAELTDHHAILPLKPLPSGASDREKKLYDLVLLRFFQAFGVDGKDEKGRITLTVQDSIFEGTGRAVLEPGWRAITRDGQVDDEPESEDSEDVTTPALFQVKQGQTIGFTKPLAVLQKSVDPPPRFTYDTLLAAMENLSNFIEDKDLRKQTREVKGQLGTPATRASLIQMLIDRGYLEQQKKNIVSTALGKSIIELVADDIKDFRKRAEMEVLLNQFDNPAAIPQYMEGIQDMIASNLAYCKTLKPTAFETATLDVDCPKCHSGQLTDRGKFLKCTQCGNTLPKTFAGHSFTTKDLQNLAKDGSTAILTLKSTKHKGQTYQARITYQDGRLSLTFPTPDELALGACPVCHKGHIVPSGSKVVKCNQCDFMLWRSVYGKNLTDKQLIRLLKDGRLPEVKGLQYKDHKFDAVLVLDIESKRIRTERAGKGAQ</sequence>
<feature type="domain" description="Toprim" evidence="11">
    <location>
        <begin position="1"/>
        <end position="142"/>
    </location>
</feature>
<comment type="similarity">
    <text evidence="2">Belongs to the type IA topoisomerase family.</text>
</comment>
<evidence type="ECO:0000256" key="1">
    <source>
        <dbReference type="ARBA" id="ARBA00000213"/>
    </source>
</evidence>
<dbReference type="STRING" id="471514.AN477_16355"/>
<dbReference type="Pfam" id="PF01131">
    <property type="entry name" value="Topoisom_bac"/>
    <property type="match status" value="1"/>
</dbReference>
<name>A0A0P9GPS6_9BACL</name>
<dbReference type="SMART" id="SM00436">
    <property type="entry name" value="TOP1Bc"/>
    <property type="match status" value="1"/>
</dbReference>
<dbReference type="InterPro" id="IPR013826">
    <property type="entry name" value="Topo_IA_cen_sub3"/>
</dbReference>
<keyword evidence="6" id="KW-0413">Isomerase</keyword>
<dbReference type="Gene3D" id="1.10.460.10">
    <property type="entry name" value="Topoisomerase I, domain 2"/>
    <property type="match status" value="1"/>
</dbReference>
<protein>
    <recommendedName>
        <fullName evidence="3">DNA topoisomerase</fullName>
        <ecNumber evidence="3">5.6.2.1</ecNumber>
    </recommendedName>
    <alternativeName>
        <fullName evidence="10">Omega-protein</fullName>
    </alternativeName>
    <alternativeName>
        <fullName evidence="9">Relaxing enzyme</fullName>
    </alternativeName>
    <alternativeName>
        <fullName evidence="7">Swivelase</fullName>
    </alternativeName>
    <alternativeName>
        <fullName evidence="8">Untwisting enzyme</fullName>
    </alternativeName>
</protein>
<dbReference type="EMBL" id="LJCO01000071">
    <property type="protein sequence ID" value="KPV42700.1"/>
    <property type="molecule type" value="Genomic_DNA"/>
</dbReference>
<dbReference type="Pfam" id="PF01751">
    <property type="entry name" value="Toprim"/>
    <property type="match status" value="1"/>
</dbReference>
<evidence type="ECO:0000256" key="5">
    <source>
        <dbReference type="ARBA" id="ARBA00023125"/>
    </source>
</evidence>
<dbReference type="Gene3D" id="3.40.50.140">
    <property type="match status" value="1"/>
</dbReference>
<dbReference type="PRINTS" id="PR00417">
    <property type="entry name" value="PRTPISMRASEI"/>
</dbReference>
<reference evidence="13 14" key="1">
    <citation type="submission" date="2015-09" db="EMBL/GenBank/DDBJ databases">
        <title>Draft genome sequence of Alicyclobacillus ferrooxydans DSM 22381.</title>
        <authorList>
            <person name="Hemp J."/>
        </authorList>
    </citation>
    <scope>NUCLEOTIDE SEQUENCE [LARGE SCALE GENOMIC DNA]</scope>
    <source>
        <strain evidence="13 14">TC-34</strain>
    </source>
</reference>
<evidence type="ECO:0000256" key="2">
    <source>
        <dbReference type="ARBA" id="ARBA00009446"/>
    </source>
</evidence>
<evidence type="ECO:0000256" key="9">
    <source>
        <dbReference type="ARBA" id="ARBA00032235"/>
    </source>
</evidence>
<dbReference type="Gene3D" id="2.70.20.10">
    <property type="entry name" value="Topoisomerase I, domain 3"/>
    <property type="match status" value="1"/>
</dbReference>
<dbReference type="InterPro" id="IPR023405">
    <property type="entry name" value="Topo_IA_core_domain"/>
</dbReference>
<dbReference type="GO" id="GO:0003917">
    <property type="term" value="F:DNA topoisomerase type I (single strand cut, ATP-independent) activity"/>
    <property type="evidence" value="ECO:0007669"/>
    <property type="project" value="UniProtKB-EC"/>
</dbReference>
<dbReference type="PROSITE" id="PS00396">
    <property type="entry name" value="TOPO_IA_1"/>
    <property type="match status" value="1"/>
</dbReference>